<comment type="caution">
    <text evidence="1">The sequence shown here is derived from an EMBL/GenBank/DDBJ whole genome shotgun (WGS) entry which is preliminary data.</text>
</comment>
<proteinExistence type="predicted"/>
<dbReference type="eggNOG" id="COG4422">
    <property type="taxonomic scope" value="Bacteria"/>
</dbReference>
<name>A0A1Y3QX59_9BACT</name>
<accession>A0A1Y3QX59</accession>
<sequence length="241" mass="27924">MSVSWNPWHGCRKLSEGCRHCYVYRQDAQHDKDSREVRRTTAFNLPVRRTRDGRYKVPPDEMVYTCFTSDFLVEEADAWRAEAWEMIRIRSDLRFFFITKRIDRLMQVLPPDWGGGYENLAVGCTVENQAMADYRLPLLLDAPLRHKLVICAPLLGPLDIARYLVPGIEEVSVGGESGNEARPCNYDWVLSIRCQCVAADIPFVFHQTGARLVKDGRLYRIRRPYQHSQARKAGIDYKAKR</sequence>
<dbReference type="AlphaFoldDB" id="A0A1Y3QX59"/>
<dbReference type="EMBL" id="NFHB01000002">
    <property type="protein sequence ID" value="OUN04263.1"/>
    <property type="molecule type" value="Genomic_DNA"/>
</dbReference>
<gene>
    <name evidence="1" type="ORF">B5G41_02825</name>
</gene>
<dbReference type="InterPro" id="IPR011101">
    <property type="entry name" value="DUF5131"/>
</dbReference>
<evidence type="ECO:0000313" key="1">
    <source>
        <dbReference type="EMBL" id="OUN04263.1"/>
    </source>
</evidence>
<protein>
    <recommendedName>
        <fullName evidence="3">DUF5131 family protein</fullName>
    </recommendedName>
</protein>
<evidence type="ECO:0008006" key="3">
    <source>
        <dbReference type="Google" id="ProtNLM"/>
    </source>
</evidence>
<dbReference type="RefSeq" id="WP_087401179.1">
    <property type="nucleotide sequence ID" value="NZ_NFHB01000002.1"/>
</dbReference>
<dbReference type="Proteomes" id="UP000195772">
    <property type="component" value="Unassembled WGS sequence"/>
</dbReference>
<dbReference type="OrthoDB" id="9787478at2"/>
<evidence type="ECO:0000313" key="2">
    <source>
        <dbReference type="Proteomes" id="UP000195772"/>
    </source>
</evidence>
<reference evidence="2" key="1">
    <citation type="submission" date="2017-04" db="EMBL/GenBank/DDBJ databases">
        <title>Function of individual gut microbiota members based on whole genome sequencing of pure cultures obtained from chicken caecum.</title>
        <authorList>
            <person name="Medvecky M."/>
            <person name="Cejkova D."/>
            <person name="Polansky O."/>
            <person name="Karasova D."/>
            <person name="Kubasova T."/>
            <person name="Cizek A."/>
            <person name="Rychlik I."/>
        </authorList>
    </citation>
    <scope>NUCLEOTIDE SEQUENCE [LARGE SCALE GENOMIC DNA]</scope>
    <source>
        <strain evidence="2">An90</strain>
    </source>
</reference>
<dbReference type="Pfam" id="PF07505">
    <property type="entry name" value="DUF5131"/>
    <property type="match status" value="1"/>
</dbReference>
<organism evidence="1 2">
    <name type="scientific">Alistipes onderdonkii</name>
    <dbReference type="NCBI Taxonomy" id="328813"/>
    <lineage>
        <taxon>Bacteria</taxon>
        <taxon>Pseudomonadati</taxon>
        <taxon>Bacteroidota</taxon>
        <taxon>Bacteroidia</taxon>
        <taxon>Bacteroidales</taxon>
        <taxon>Rikenellaceae</taxon>
        <taxon>Alistipes</taxon>
    </lineage>
</organism>